<reference evidence="3 4" key="1">
    <citation type="journal article" date="2014" name="Genome Announc.">
        <title>Draft genome sequences of six enterohepatic helicobacter species isolated from humans and one from rhesus macaques.</title>
        <authorList>
            <person name="Shen Z."/>
            <person name="Sheh A."/>
            <person name="Young S.K."/>
            <person name="Abouelliel A."/>
            <person name="Ward D.V."/>
            <person name="Earl A.M."/>
            <person name="Fox J.G."/>
        </authorList>
    </citation>
    <scope>NUCLEOTIDE SEQUENCE [LARGE SCALE GENOMIC DNA]</scope>
    <source>
        <strain evidence="3 4">MIT 99-5501</strain>
    </source>
</reference>
<sequence length="269" mass="30034">MRYQSLSVLVIIIAVLFIAIDSSRFLQNGIMAISDGIKTFVLDTKDSISLSYQKYLNQAASIEEYKQKLKDYEKLKLQLLHTQSELDGLSVFDTQQAFYNDARFLPARVYSYVGMGDYNRVWINFDAKGYPKDRIFGVVRDSKVLGIALIDGQKVMGFFNGDKKSAYSVHIGDGKIPAVVHNSAISANRITADFIPLWHDVNVGDQVRTSGLDGIFVEGILVGEVASVNKDFGYISAEIKPYAQSSSLGYVWLVDTQVEQQIAEEKSPF</sequence>
<dbReference type="EMBL" id="AZJI01000001">
    <property type="protein sequence ID" value="ETD24725.1"/>
    <property type="molecule type" value="Genomic_DNA"/>
</dbReference>
<dbReference type="GO" id="GO:0008360">
    <property type="term" value="P:regulation of cell shape"/>
    <property type="evidence" value="ECO:0007669"/>
    <property type="project" value="InterPro"/>
</dbReference>
<dbReference type="PANTHER" id="PTHR34138:SF1">
    <property type="entry name" value="CELL SHAPE-DETERMINING PROTEIN MREC"/>
    <property type="match status" value="1"/>
</dbReference>
<dbReference type="PATRIC" id="fig|1357400.3.peg.83"/>
<dbReference type="Proteomes" id="UP000018731">
    <property type="component" value="Unassembled WGS sequence"/>
</dbReference>
<proteinExistence type="predicted"/>
<keyword evidence="1" id="KW-0175">Coiled coil</keyword>
<dbReference type="OrthoDB" id="5372414at2"/>
<dbReference type="HOGENOM" id="CLU_061154_0_0_7"/>
<dbReference type="Pfam" id="PF04085">
    <property type="entry name" value="MreC"/>
    <property type="match status" value="1"/>
</dbReference>
<dbReference type="GO" id="GO:0005886">
    <property type="term" value="C:plasma membrane"/>
    <property type="evidence" value="ECO:0007669"/>
    <property type="project" value="TreeGrafter"/>
</dbReference>
<gene>
    <name evidence="3" type="ORF">HMPREF2086_00058</name>
</gene>
<dbReference type="RefSeq" id="WP_023926727.1">
    <property type="nucleotide sequence ID" value="NZ_KI669454.1"/>
</dbReference>
<dbReference type="Gene3D" id="2.40.10.350">
    <property type="entry name" value="Rod shape-determining protein MreC, domain 2"/>
    <property type="match status" value="1"/>
</dbReference>
<dbReference type="NCBIfam" id="NF010507">
    <property type="entry name" value="PRK13922.10-6"/>
    <property type="match status" value="1"/>
</dbReference>
<evidence type="ECO:0000256" key="1">
    <source>
        <dbReference type="SAM" id="Coils"/>
    </source>
</evidence>
<dbReference type="InterPro" id="IPR055342">
    <property type="entry name" value="MreC_beta-barrel_core"/>
</dbReference>
<feature type="domain" description="Rod shape-determining protein MreC beta-barrel core" evidence="2">
    <location>
        <begin position="162"/>
        <end position="254"/>
    </location>
</feature>
<dbReference type="AlphaFoldDB" id="V8CCH6"/>
<name>V8CCH6_9HELI</name>
<organism evidence="3 4">
    <name type="scientific">Helicobacter macacae MIT 99-5501</name>
    <dbReference type="NCBI Taxonomy" id="1357400"/>
    <lineage>
        <taxon>Bacteria</taxon>
        <taxon>Pseudomonadati</taxon>
        <taxon>Campylobacterota</taxon>
        <taxon>Epsilonproteobacteria</taxon>
        <taxon>Campylobacterales</taxon>
        <taxon>Helicobacteraceae</taxon>
        <taxon>Helicobacter</taxon>
    </lineage>
</organism>
<evidence type="ECO:0000259" key="2">
    <source>
        <dbReference type="Pfam" id="PF04085"/>
    </source>
</evidence>
<dbReference type="PANTHER" id="PTHR34138">
    <property type="entry name" value="CELL SHAPE-DETERMINING PROTEIN MREC"/>
    <property type="match status" value="1"/>
</dbReference>
<evidence type="ECO:0000313" key="3">
    <source>
        <dbReference type="EMBL" id="ETD24725.1"/>
    </source>
</evidence>
<accession>V8CCH6</accession>
<dbReference type="InterPro" id="IPR042175">
    <property type="entry name" value="Cell/Rod_MreC_2"/>
</dbReference>
<protein>
    <recommendedName>
        <fullName evidence="2">Rod shape-determining protein MreC beta-barrel core domain-containing protein</fullName>
    </recommendedName>
</protein>
<keyword evidence="4" id="KW-1185">Reference proteome</keyword>
<comment type="caution">
    <text evidence="3">The sequence shown here is derived from an EMBL/GenBank/DDBJ whole genome shotgun (WGS) entry which is preliminary data.</text>
</comment>
<dbReference type="STRING" id="1357400.HMPREF2086_00058"/>
<dbReference type="eggNOG" id="COG1792">
    <property type="taxonomic scope" value="Bacteria"/>
</dbReference>
<feature type="coiled-coil region" evidence="1">
    <location>
        <begin position="55"/>
        <end position="82"/>
    </location>
</feature>
<evidence type="ECO:0000313" key="4">
    <source>
        <dbReference type="Proteomes" id="UP000018731"/>
    </source>
</evidence>
<dbReference type="InterPro" id="IPR007221">
    <property type="entry name" value="MreC"/>
</dbReference>